<dbReference type="Proteomes" id="UP001185092">
    <property type="component" value="Unassembled WGS sequence"/>
</dbReference>
<keyword evidence="1" id="KW-0732">Signal</keyword>
<dbReference type="AlphaFoldDB" id="A0AAE4BUI8"/>
<evidence type="ECO:0000256" key="1">
    <source>
        <dbReference type="SAM" id="SignalP"/>
    </source>
</evidence>
<organism evidence="2 3">
    <name type="scientific">Aureibacter tunicatorum</name>
    <dbReference type="NCBI Taxonomy" id="866807"/>
    <lineage>
        <taxon>Bacteria</taxon>
        <taxon>Pseudomonadati</taxon>
        <taxon>Bacteroidota</taxon>
        <taxon>Cytophagia</taxon>
        <taxon>Cytophagales</taxon>
        <taxon>Persicobacteraceae</taxon>
        <taxon>Aureibacter</taxon>
    </lineage>
</organism>
<dbReference type="CDD" id="cd07821">
    <property type="entry name" value="PYR_PYL_RCAR_like"/>
    <property type="match status" value="1"/>
</dbReference>
<gene>
    <name evidence="2" type="ORF">HNQ88_003883</name>
</gene>
<dbReference type="RefSeq" id="WP_309941077.1">
    <property type="nucleotide sequence ID" value="NZ_AP025306.1"/>
</dbReference>
<evidence type="ECO:0008006" key="4">
    <source>
        <dbReference type="Google" id="ProtNLM"/>
    </source>
</evidence>
<dbReference type="InterPro" id="IPR019587">
    <property type="entry name" value="Polyketide_cyclase/dehydratase"/>
</dbReference>
<keyword evidence="3" id="KW-1185">Reference proteome</keyword>
<name>A0AAE4BUI8_9BACT</name>
<comment type="caution">
    <text evidence="2">The sequence shown here is derived from an EMBL/GenBank/DDBJ whole genome shotgun (WGS) entry which is preliminary data.</text>
</comment>
<dbReference type="EMBL" id="JAVDQD010000005">
    <property type="protein sequence ID" value="MDR6240807.1"/>
    <property type="molecule type" value="Genomic_DNA"/>
</dbReference>
<evidence type="ECO:0000313" key="3">
    <source>
        <dbReference type="Proteomes" id="UP001185092"/>
    </source>
</evidence>
<reference evidence="2" key="1">
    <citation type="submission" date="2023-07" db="EMBL/GenBank/DDBJ databases">
        <title>Genomic Encyclopedia of Type Strains, Phase IV (KMG-IV): sequencing the most valuable type-strain genomes for metagenomic binning, comparative biology and taxonomic classification.</title>
        <authorList>
            <person name="Goeker M."/>
        </authorList>
    </citation>
    <scope>NUCLEOTIDE SEQUENCE</scope>
    <source>
        <strain evidence="2">DSM 26174</strain>
    </source>
</reference>
<dbReference type="InterPro" id="IPR023393">
    <property type="entry name" value="START-like_dom_sf"/>
</dbReference>
<proteinExistence type="predicted"/>
<dbReference type="Pfam" id="PF10604">
    <property type="entry name" value="Polyketide_cyc2"/>
    <property type="match status" value="1"/>
</dbReference>
<sequence>MMKTLKATLLILLAITTTVLADVGSKKTQTFTVDRVLNASAEAVWKVVAEEFADVAKSHPRLASSHYVDGSPMSGEGCERICSLNDDGSKYTKEKIVDFDSENYTFKAEINAVGNLPLDTSSSYVIYKVTPINQNQCRITLTMVYRTKPAFAGALAKGRFRKIIRDYAIAIEHHTLTGEDVNPDNFKEIKKKYI</sequence>
<dbReference type="Gene3D" id="3.30.530.20">
    <property type="match status" value="1"/>
</dbReference>
<feature type="chain" id="PRO_5042217767" description="Polyketide cyclase / dehydrase and lipid transport" evidence="1">
    <location>
        <begin position="22"/>
        <end position="194"/>
    </location>
</feature>
<dbReference type="SUPFAM" id="SSF55961">
    <property type="entry name" value="Bet v1-like"/>
    <property type="match status" value="1"/>
</dbReference>
<evidence type="ECO:0000313" key="2">
    <source>
        <dbReference type="EMBL" id="MDR6240807.1"/>
    </source>
</evidence>
<feature type="signal peptide" evidence="1">
    <location>
        <begin position="1"/>
        <end position="21"/>
    </location>
</feature>
<protein>
    <recommendedName>
        <fullName evidence="4">Polyketide cyclase / dehydrase and lipid transport</fullName>
    </recommendedName>
</protein>
<accession>A0AAE4BUI8</accession>